<gene>
    <name evidence="1" type="ORF">PHPALM_37431</name>
</gene>
<reference evidence="1 2" key="1">
    <citation type="journal article" date="2017" name="Genome Biol. Evol.">
        <title>Phytophthora megakarya and P. palmivora, closely related causal agents of cacao black pod rot, underwent increases in genome sizes and gene numbers by different mechanisms.</title>
        <authorList>
            <person name="Ali S.S."/>
            <person name="Shao J."/>
            <person name="Lary D.J."/>
            <person name="Kronmiller B."/>
            <person name="Shen D."/>
            <person name="Strem M.D."/>
            <person name="Amoako-Attah I."/>
            <person name="Akrofi A.Y."/>
            <person name="Begoude B.A."/>
            <person name="Ten Hoopen G.M."/>
            <person name="Coulibaly K."/>
            <person name="Kebe B.I."/>
            <person name="Melnick R.L."/>
            <person name="Guiltinan M.J."/>
            <person name="Tyler B.M."/>
            <person name="Meinhardt L.W."/>
            <person name="Bailey B.A."/>
        </authorList>
    </citation>
    <scope>NUCLEOTIDE SEQUENCE [LARGE SCALE GENOMIC DNA]</scope>
    <source>
        <strain evidence="2">sbr112.9</strain>
    </source>
</reference>
<organism evidence="1 2">
    <name type="scientific">Phytophthora palmivora</name>
    <dbReference type="NCBI Taxonomy" id="4796"/>
    <lineage>
        <taxon>Eukaryota</taxon>
        <taxon>Sar</taxon>
        <taxon>Stramenopiles</taxon>
        <taxon>Oomycota</taxon>
        <taxon>Peronosporomycetes</taxon>
        <taxon>Peronosporales</taxon>
        <taxon>Peronosporaceae</taxon>
        <taxon>Phytophthora</taxon>
    </lineage>
</organism>
<evidence type="ECO:0000313" key="1">
    <source>
        <dbReference type="EMBL" id="POM57984.1"/>
    </source>
</evidence>
<accession>A0A2P4WXF0</accession>
<dbReference type="OrthoDB" id="166310at2759"/>
<dbReference type="AlphaFoldDB" id="A0A2P4WXF0"/>
<proteinExistence type="predicted"/>
<sequence>MASIDGQTCSILVYVDDLLTIAPATHTINNIKDTINKLFKYLAKHSTSWDGPLFVIVNTDPSSTTKSSTLPNFCLDMYHKPSQNNEMKAIIPYREAVHSSMYLMMGFRLDLAYFLEIVSQFLPNPGKAPLECG</sequence>
<dbReference type="Proteomes" id="UP000237271">
    <property type="component" value="Unassembled WGS sequence"/>
</dbReference>
<comment type="caution">
    <text evidence="1">The sequence shown here is derived from an EMBL/GenBank/DDBJ whole genome shotgun (WGS) entry which is preliminary data.</text>
</comment>
<keyword evidence="2" id="KW-1185">Reference proteome</keyword>
<evidence type="ECO:0000313" key="2">
    <source>
        <dbReference type="Proteomes" id="UP000237271"/>
    </source>
</evidence>
<name>A0A2P4WXF0_9STRA</name>
<dbReference type="EMBL" id="NCKW01020416">
    <property type="protein sequence ID" value="POM57984.1"/>
    <property type="molecule type" value="Genomic_DNA"/>
</dbReference>
<protein>
    <submittedName>
        <fullName evidence="1">Transposable element</fullName>
    </submittedName>
</protein>